<evidence type="ECO:0000256" key="4">
    <source>
        <dbReference type="PROSITE-ProRule" id="PRU00267"/>
    </source>
</evidence>
<keyword evidence="3 4" id="KW-0539">Nucleus</keyword>
<dbReference type="Proteomes" id="UP000283210">
    <property type="component" value="Chromosome 19"/>
</dbReference>
<reference evidence="8 9" key="1">
    <citation type="submission" date="2018-11" db="EMBL/GenBank/DDBJ databases">
        <authorList>
            <person name="Lopez-Roques C."/>
            <person name="Donnadieu C."/>
            <person name="Bouchez O."/>
            <person name="Klopp C."/>
            <person name="Cabau C."/>
            <person name="Zahm M."/>
        </authorList>
    </citation>
    <scope>NUCLEOTIDE SEQUENCE [LARGE SCALE GENOMIC DNA]</scope>
    <source>
        <strain evidence="8">RS831</strain>
        <tissue evidence="8">Whole body</tissue>
    </source>
</reference>
<organism evidence="8 9">
    <name type="scientific">Oryzias javanicus</name>
    <name type="common">Javanese ricefish</name>
    <name type="synonym">Aplocheilus javanicus</name>
    <dbReference type="NCBI Taxonomy" id="123683"/>
    <lineage>
        <taxon>Eukaryota</taxon>
        <taxon>Metazoa</taxon>
        <taxon>Chordata</taxon>
        <taxon>Craniata</taxon>
        <taxon>Vertebrata</taxon>
        <taxon>Euteleostomi</taxon>
        <taxon>Actinopterygii</taxon>
        <taxon>Neopterygii</taxon>
        <taxon>Teleostei</taxon>
        <taxon>Neoteleostei</taxon>
        <taxon>Acanthomorphata</taxon>
        <taxon>Ovalentaria</taxon>
        <taxon>Atherinomorphae</taxon>
        <taxon>Beloniformes</taxon>
        <taxon>Adrianichthyidae</taxon>
        <taxon>Oryziinae</taxon>
        <taxon>Oryzias</taxon>
    </lineage>
</organism>
<dbReference type="PANTHER" id="PTHR46318:SF2">
    <property type="entry name" value="NUCLEOLAR TRANSCRIPTION FACTOR 1"/>
    <property type="match status" value="1"/>
</dbReference>
<evidence type="ECO:0000256" key="1">
    <source>
        <dbReference type="ARBA" id="ARBA00004123"/>
    </source>
</evidence>
<feature type="domain" description="HMG box" evidence="7">
    <location>
        <begin position="187"/>
        <end position="251"/>
    </location>
</feature>
<dbReference type="InterPro" id="IPR051762">
    <property type="entry name" value="UBF1"/>
</dbReference>
<feature type="coiled-coil region" evidence="5">
    <location>
        <begin position="222"/>
        <end position="260"/>
    </location>
</feature>
<feature type="domain" description="HMG box" evidence="7">
    <location>
        <begin position="94"/>
        <end position="162"/>
    </location>
</feature>
<dbReference type="PROSITE" id="PS50118">
    <property type="entry name" value="HMG_BOX_2"/>
    <property type="match status" value="3"/>
</dbReference>
<keyword evidence="2 4" id="KW-0238">DNA-binding</keyword>
<evidence type="ECO:0000256" key="5">
    <source>
        <dbReference type="SAM" id="Coils"/>
    </source>
</evidence>
<dbReference type="OMA" id="FHQDSWS"/>
<feature type="region of interest" description="Disordered" evidence="6">
    <location>
        <begin position="387"/>
        <end position="412"/>
    </location>
</feature>
<evidence type="ECO:0000256" key="2">
    <source>
        <dbReference type="ARBA" id="ARBA00023125"/>
    </source>
</evidence>
<feature type="compositionally biased region" description="Acidic residues" evidence="6">
    <location>
        <begin position="396"/>
        <end position="412"/>
    </location>
</feature>
<dbReference type="Pfam" id="PF00505">
    <property type="entry name" value="HMG_box"/>
    <property type="match status" value="2"/>
</dbReference>
<dbReference type="GO" id="GO:0003677">
    <property type="term" value="F:DNA binding"/>
    <property type="evidence" value="ECO:0007669"/>
    <property type="project" value="UniProtKB-UniRule"/>
</dbReference>
<evidence type="ECO:0000259" key="7">
    <source>
        <dbReference type="PROSITE" id="PS50118"/>
    </source>
</evidence>
<sequence>MESEWTTQNLQKLFASLKASIPKKEEARIYSRGLKRVDWEKVAFSPFSADQCREMWTCFMHKMRKVRTLKEIVEEAEDLVSNPNTNNMIQPECPKKPPPPSSLYLETNLEKFKRRRPESDTESLLKYASKKFNKLPEEEKAKYEQKYNLECAEYNKKMQSFCQNYAGFTPHKKKKVKYSEKHPELPPKPPANGYVLFCKEQSSSVKSVTKSRYIKEWARRWRDLSQRKKMKYSERCRELNEEYSVKMNAYLEAFDEEERQRFIKENKITISSSKNSARAKGRRRWLTEPKMPSLSENTIFCQEQMQLLKEKIPNTNERFCEVNKMWKSLSKEKKDEYKKKTKIKLEQYSEELRNWFLALTPQKREEYLKSNPSKRKYLGVNEVMHKQRQSCKPSDSEDEEIGISSSEEEDNTLIFDEEEDCEEEADNIEIHMFEI</sequence>
<gene>
    <name evidence="8" type="ORF">OJAV_G00189260</name>
</gene>
<feature type="DNA-binding region" description="HMG box" evidence="4">
    <location>
        <begin position="289"/>
        <end position="356"/>
    </location>
</feature>
<reference evidence="8 9" key="2">
    <citation type="submission" date="2019-01" db="EMBL/GenBank/DDBJ databases">
        <title>A chromosome length genome reference of the Java medaka (oryzias javanicus).</title>
        <authorList>
            <person name="Herpin A."/>
            <person name="Takehana Y."/>
            <person name="Naruse K."/>
            <person name="Ansai S."/>
            <person name="Kawaguchi M."/>
        </authorList>
    </citation>
    <scope>NUCLEOTIDE SEQUENCE [LARGE SCALE GENOMIC DNA]</scope>
    <source>
        <strain evidence="8">RS831</strain>
        <tissue evidence="8">Whole body</tissue>
    </source>
</reference>
<feature type="DNA-binding region" description="HMG box" evidence="4">
    <location>
        <begin position="94"/>
        <end position="162"/>
    </location>
</feature>
<name>A0A437C9S3_ORYJA</name>
<evidence type="ECO:0000256" key="3">
    <source>
        <dbReference type="ARBA" id="ARBA00023242"/>
    </source>
</evidence>
<comment type="subcellular location">
    <subcellularLocation>
        <location evidence="1">Nucleus</location>
    </subcellularLocation>
</comment>
<proteinExistence type="predicted"/>
<dbReference type="PANTHER" id="PTHR46318">
    <property type="entry name" value="UPSTREAM BINDING TRANSCRIPTION FACTOR"/>
    <property type="match status" value="1"/>
</dbReference>
<dbReference type="OrthoDB" id="1919336at2759"/>
<keyword evidence="9" id="KW-1185">Reference proteome</keyword>
<feature type="DNA-binding region" description="HMG box" evidence="4">
    <location>
        <begin position="187"/>
        <end position="251"/>
    </location>
</feature>
<evidence type="ECO:0000313" key="8">
    <source>
        <dbReference type="EMBL" id="RVE59515.1"/>
    </source>
</evidence>
<keyword evidence="5" id="KW-0175">Coiled coil</keyword>
<dbReference type="Gene3D" id="1.10.30.10">
    <property type="entry name" value="High mobility group box domain"/>
    <property type="match status" value="3"/>
</dbReference>
<dbReference type="SUPFAM" id="SSF47095">
    <property type="entry name" value="HMG-box"/>
    <property type="match status" value="3"/>
</dbReference>
<dbReference type="EMBL" id="CM012455">
    <property type="protein sequence ID" value="RVE59515.1"/>
    <property type="molecule type" value="Genomic_DNA"/>
</dbReference>
<dbReference type="GO" id="GO:0005634">
    <property type="term" value="C:nucleus"/>
    <property type="evidence" value="ECO:0007669"/>
    <property type="project" value="UniProtKB-SubCell"/>
</dbReference>
<evidence type="ECO:0000313" key="9">
    <source>
        <dbReference type="Proteomes" id="UP000283210"/>
    </source>
</evidence>
<dbReference type="SMART" id="SM00398">
    <property type="entry name" value="HMG"/>
    <property type="match status" value="3"/>
</dbReference>
<dbReference type="InterPro" id="IPR036910">
    <property type="entry name" value="HMG_box_dom_sf"/>
</dbReference>
<accession>A0A437C9S3</accession>
<dbReference type="InterPro" id="IPR009071">
    <property type="entry name" value="HMG_box_dom"/>
</dbReference>
<feature type="domain" description="HMG box" evidence="7">
    <location>
        <begin position="289"/>
        <end position="356"/>
    </location>
</feature>
<dbReference type="AlphaFoldDB" id="A0A437C9S3"/>
<protein>
    <recommendedName>
        <fullName evidence="7">HMG box domain-containing protein</fullName>
    </recommendedName>
</protein>
<evidence type="ECO:0000256" key="6">
    <source>
        <dbReference type="SAM" id="MobiDB-lite"/>
    </source>
</evidence>